<reference evidence="5 6" key="1">
    <citation type="submission" date="2014-06" db="EMBL/GenBank/DDBJ databases">
        <authorList>
            <person name="Swart Estienne"/>
        </authorList>
    </citation>
    <scope>NUCLEOTIDE SEQUENCE [LARGE SCALE GENOMIC DNA]</scope>
    <source>
        <strain evidence="5 6">130c</strain>
    </source>
</reference>
<dbReference type="InterPro" id="IPR036770">
    <property type="entry name" value="Ankyrin_rpt-contain_sf"/>
</dbReference>
<evidence type="ECO:0000313" key="5">
    <source>
        <dbReference type="EMBL" id="CDW71927.1"/>
    </source>
</evidence>
<feature type="compositionally biased region" description="Basic and acidic residues" evidence="4">
    <location>
        <begin position="17"/>
        <end position="53"/>
    </location>
</feature>
<feature type="compositionally biased region" description="Basic and acidic residues" evidence="4">
    <location>
        <begin position="236"/>
        <end position="245"/>
    </location>
</feature>
<dbReference type="AlphaFoldDB" id="A0A077ZPN4"/>
<keyword evidence="1" id="KW-0677">Repeat</keyword>
<dbReference type="PROSITE" id="PS50088">
    <property type="entry name" value="ANK_REPEAT"/>
    <property type="match status" value="2"/>
</dbReference>
<feature type="compositionally biased region" description="Polar residues" evidence="4">
    <location>
        <begin position="246"/>
        <end position="255"/>
    </location>
</feature>
<protein>
    <submittedName>
        <fullName evidence="5">Ankyrin repeat domain protein</fullName>
    </submittedName>
</protein>
<dbReference type="Pfam" id="PF12796">
    <property type="entry name" value="Ank_2"/>
    <property type="match status" value="1"/>
</dbReference>
<keyword evidence="2 3" id="KW-0040">ANK repeat</keyword>
<gene>
    <name evidence="5" type="primary">Contig13283.g14174</name>
    <name evidence="5" type="ORF">STYLEM_878</name>
</gene>
<accession>A0A077ZPN4</accession>
<feature type="region of interest" description="Disordered" evidence="4">
    <location>
        <begin position="1"/>
        <end position="90"/>
    </location>
</feature>
<dbReference type="Gene3D" id="1.25.40.20">
    <property type="entry name" value="Ankyrin repeat-containing domain"/>
    <property type="match status" value="1"/>
</dbReference>
<dbReference type="InParanoid" id="A0A077ZPN4"/>
<dbReference type="PANTHER" id="PTHR24171">
    <property type="entry name" value="ANKYRIN REPEAT DOMAIN-CONTAINING PROTEIN 39-RELATED"/>
    <property type="match status" value="1"/>
</dbReference>
<dbReference type="InterPro" id="IPR002110">
    <property type="entry name" value="Ankyrin_rpt"/>
</dbReference>
<dbReference type="SMART" id="SM00248">
    <property type="entry name" value="ANK"/>
    <property type="match status" value="3"/>
</dbReference>
<dbReference type="SUPFAM" id="SSF48403">
    <property type="entry name" value="Ankyrin repeat"/>
    <property type="match status" value="1"/>
</dbReference>
<dbReference type="OrthoDB" id="194358at2759"/>
<organism evidence="5 6">
    <name type="scientific">Stylonychia lemnae</name>
    <name type="common">Ciliate</name>
    <dbReference type="NCBI Taxonomy" id="5949"/>
    <lineage>
        <taxon>Eukaryota</taxon>
        <taxon>Sar</taxon>
        <taxon>Alveolata</taxon>
        <taxon>Ciliophora</taxon>
        <taxon>Intramacronucleata</taxon>
        <taxon>Spirotrichea</taxon>
        <taxon>Stichotrichia</taxon>
        <taxon>Sporadotrichida</taxon>
        <taxon>Oxytrichidae</taxon>
        <taxon>Stylonychinae</taxon>
        <taxon>Stylonychia</taxon>
    </lineage>
</organism>
<evidence type="ECO:0000256" key="2">
    <source>
        <dbReference type="ARBA" id="ARBA00023043"/>
    </source>
</evidence>
<feature type="compositionally biased region" description="Polar residues" evidence="4">
    <location>
        <begin position="54"/>
        <end position="70"/>
    </location>
</feature>
<keyword evidence="6" id="KW-1185">Reference proteome</keyword>
<proteinExistence type="predicted"/>
<dbReference type="EMBL" id="CCKQ01000829">
    <property type="protein sequence ID" value="CDW71927.1"/>
    <property type="molecule type" value="Genomic_DNA"/>
</dbReference>
<evidence type="ECO:0000313" key="6">
    <source>
        <dbReference type="Proteomes" id="UP000039865"/>
    </source>
</evidence>
<feature type="repeat" description="ANK" evidence="3">
    <location>
        <begin position="162"/>
        <end position="194"/>
    </location>
</feature>
<feature type="repeat" description="ANK" evidence="3">
    <location>
        <begin position="133"/>
        <end position="161"/>
    </location>
</feature>
<dbReference type="PROSITE" id="PS50297">
    <property type="entry name" value="ANK_REP_REGION"/>
    <property type="match status" value="2"/>
</dbReference>
<evidence type="ECO:0000256" key="3">
    <source>
        <dbReference type="PROSITE-ProRule" id="PRU00023"/>
    </source>
</evidence>
<evidence type="ECO:0000256" key="4">
    <source>
        <dbReference type="SAM" id="MobiDB-lite"/>
    </source>
</evidence>
<dbReference type="Proteomes" id="UP000039865">
    <property type="component" value="Unassembled WGS sequence"/>
</dbReference>
<evidence type="ECO:0000256" key="1">
    <source>
        <dbReference type="ARBA" id="ARBA00022737"/>
    </source>
</evidence>
<name>A0A077ZPN4_STYLE</name>
<feature type="region of interest" description="Disordered" evidence="4">
    <location>
        <begin position="235"/>
        <end position="263"/>
    </location>
</feature>
<sequence length="263" mass="30018">MGCCQTKKQAKNQNIKEGNDQVKSLDDYDSLHQDDPDKRGRRRTFQEQKESKLSVDTPNDQQHELSNSRATKGERPLKKQQRKSTRVKEGADLLDELKKAVYNNDEELLNELLEIDPELCNMMVHEDKKVHIIHIASKQSDNDKIVRTLIDKGADIDCTDVKNWTPLMIAAMNANIAVVKLLVALGCNLSMESSDGKTAREFAEETLLEEQERKNQDIKTKKKIADLHKIMSLLPDEQKVDDDHVTPNNPNSRPSSVYKMNKI</sequence>